<organism evidence="1 2">
    <name type="scientific">Funneliformis mosseae</name>
    <name type="common">Endomycorrhizal fungus</name>
    <name type="synonym">Glomus mosseae</name>
    <dbReference type="NCBI Taxonomy" id="27381"/>
    <lineage>
        <taxon>Eukaryota</taxon>
        <taxon>Fungi</taxon>
        <taxon>Fungi incertae sedis</taxon>
        <taxon>Mucoromycota</taxon>
        <taxon>Glomeromycotina</taxon>
        <taxon>Glomeromycetes</taxon>
        <taxon>Glomerales</taxon>
        <taxon>Glomeraceae</taxon>
        <taxon>Funneliformis</taxon>
    </lineage>
</organism>
<accession>A0A9N9EAE5</accession>
<comment type="caution">
    <text evidence="1">The sequence shown here is derived from an EMBL/GenBank/DDBJ whole genome shotgun (WGS) entry which is preliminary data.</text>
</comment>
<feature type="non-terminal residue" evidence="1">
    <location>
        <position position="1"/>
    </location>
</feature>
<reference evidence="1" key="1">
    <citation type="submission" date="2021-06" db="EMBL/GenBank/DDBJ databases">
        <authorList>
            <person name="Kallberg Y."/>
            <person name="Tangrot J."/>
            <person name="Rosling A."/>
        </authorList>
    </citation>
    <scope>NUCLEOTIDE SEQUENCE</scope>
    <source>
        <strain evidence="1">87-6 pot B 2015</strain>
    </source>
</reference>
<sequence>ILQSIDTKDMREKMMIKIHPIKLLDNYTRELPLRQLAVFGSLTRRHPDSTSLSHSRFAKQSDIEIQRLDVRLDYWYDRIRQIRLEWGLYCCFRL</sequence>
<dbReference type="Proteomes" id="UP000789375">
    <property type="component" value="Unassembled WGS sequence"/>
</dbReference>
<protein>
    <submittedName>
        <fullName evidence="1">3035_t:CDS:1</fullName>
    </submittedName>
</protein>
<dbReference type="AlphaFoldDB" id="A0A9N9EAE5"/>
<gene>
    <name evidence="1" type="ORF">FMOSSE_LOCUS12295</name>
</gene>
<name>A0A9N9EAE5_FUNMO</name>
<evidence type="ECO:0000313" key="2">
    <source>
        <dbReference type="Proteomes" id="UP000789375"/>
    </source>
</evidence>
<dbReference type="EMBL" id="CAJVPP010005689">
    <property type="protein sequence ID" value="CAG8668648.1"/>
    <property type="molecule type" value="Genomic_DNA"/>
</dbReference>
<proteinExistence type="predicted"/>
<keyword evidence="2" id="KW-1185">Reference proteome</keyword>
<evidence type="ECO:0000313" key="1">
    <source>
        <dbReference type="EMBL" id="CAG8668648.1"/>
    </source>
</evidence>